<evidence type="ECO:0000256" key="5">
    <source>
        <dbReference type="SAM" id="MobiDB-lite"/>
    </source>
</evidence>
<comment type="similarity">
    <text evidence="1">Belongs to the LysR transcriptional regulatory family.</text>
</comment>
<keyword evidence="3" id="KW-0238">DNA-binding</keyword>
<dbReference type="InterPro" id="IPR005119">
    <property type="entry name" value="LysR_subst-bd"/>
</dbReference>
<dbReference type="CDD" id="cd05466">
    <property type="entry name" value="PBP2_LTTR_substrate"/>
    <property type="match status" value="1"/>
</dbReference>
<accession>A0A7X3IPS4</accession>
<gene>
    <name evidence="7" type="ORF">GRF59_27600</name>
</gene>
<dbReference type="PANTHER" id="PTHR30126">
    <property type="entry name" value="HTH-TYPE TRANSCRIPTIONAL REGULATOR"/>
    <property type="match status" value="1"/>
</dbReference>
<dbReference type="Gene3D" id="3.40.190.290">
    <property type="match status" value="1"/>
</dbReference>
<keyword evidence="4" id="KW-0804">Transcription</keyword>
<dbReference type="InterPro" id="IPR000847">
    <property type="entry name" value="LysR_HTH_N"/>
</dbReference>
<feature type="region of interest" description="Disordered" evidence="5">
    <location>
        <begin position="290"/>
        <end position="310"/>
    </location>
</feature>
<evidence type="ECO:0000256" key="1">
    <source>
        <dbReference type="ARBA" id="ARBA00009437"/>
    </source>
</evidence>
<dbReference type="Pfam" id="PF03466">
    <property type="entry name" value="LysR_substrate"/>
    <property type="match status" value="1"/>
</dbReference>
<keyword evidence="8" id="KW-1185">Reference proteome</keyword>
<dbReference type="FunFam" id="1.10.10.10:FF:000001">
    <property type="entry name" value="LysR family transcriptional regulator"/>
    <property type="match status" value="1"/>
</dbReference>
<dbReference type="InterPro" id="IPR036388">
    <property type="entry name" value="WH-like_DNA-bd_sf"/>
</dbReference>
<dbReference type="Pfam" id="PF00126">
    <property type="entry name" value="HTH_1"/>
    <property type="match status" value="1"/>
</dbReference>
<dbReference type="PANTHER" id="PTHR30126:SF40">
    <property type="entry name" value="HTH-TYPE TRANSCRIPTIONAL REGULATOR GLTR"/>
    <property type="match status" value="1"/>
</dbReference>
<dbReference type="AlphaFoldDB" id="A0A7X3IPS4"/>
<dbReference type="GO" id="GO:0000976">
    <property type="term" value="F:transcription cis-regulatory region binding"/>
    <property type="evidence" value="ECO:0007669"/>
    <property type="project" value="TreeGrafter"/>
</dbReference>
<keyword evidence="2" id="KW-0805">Transcription regulation</keyword>
<organism evidence="7 8">
    <name type="scientific">Paenibacillus dendrobii</name>
    <dbReference type="NCBI Taxonomy" id="2691084"/>
    <lineage>
        <taxon>Bacteria</taxon>
        <taxon>Bacillati</taxon>
        <taxon>Bacillota</taxon>
        <taxon>Bacilli</taxon>
        <taxon>Bacillales</taxon>
        <taxon>Paenibacillaceae</taxon>
        <taxon>Paenibacillus</taxon>
    </lineage>
</organism>
<dbReference type="SUPFAM" id="SSF53850">
    <property type="entry name" value="Periplasmic binding protein-like II"/>
    <property type="match status" value="1"/>
</dbReference>
<sequence>MDLKAVKTFHRIVALGGFNRAAEELNYAQSTVTMQIQKLESELGMRLIQRGKSFELTEAGRLFLEQSAHIVRDIEQLQDTMTELVAGEAGHVRFGVVEPIASYRLPHVLAGFLREYPHIRVSISIASSPVLSQQLQHGELDLAICSPPLLGTELYFEPLLTEHFVVLLPEQHPLNNKEIITMQDLRDHRLLITSADCPYRRKLEMILQEPGGPPLNTLEIGSMSALKFYVQSGIGAALVPLSVLHPEPAGTVIRPLQGNEVDMTCGLLCKSADYPPRLAAGRLYDTLKRNLPRSNSGPAGGVQYTQTALS</sequence>
<protein>
    <submittedName>
        <fullName evidence="7">LysR family transcriptional regulator</fullName>
    </submittedName>
</protein>
<dbReference type="SUPFAM" id="SSF46785">
    <property type="entry name" value="Winged helix' DNA-binding domain"/>
    <property type="match status" value="1"/>
</dbReference>
<dbReference type="EMBL" id="WUBI01000007">
    <property type="protein sequence ID" value="MWV47366.1"/>
    <property type="molecule type" value="Genomic_DNA"/>
</dbReference>
<dbReference type="RefSeq" id="WP_160500959.1">
    <property type="nucleotide sequence ID" value="NZ_WUBI01000007.1"/>
</dbReference>
<dbReference type="Gene3D" id="1.10.10.10">
    <property type="entry name" value="Winged helix-like DNA-binding domain superfamily/Winged helix DNA-binding domain"/>
    <property type="match status" value="1"/>
</dbReference>
<evidence type="ECO:0000313" key="8">
    <source>
        <dbReference type="Proteomes" id="UP000460318"/>
    </source>
</evidence>
<dbReference type="PRINTS" id="PR00039">
    <property type="entry name" value="HTHLYSR"/>
</dbReference>
<evidence type="ECO:0000256" key="4">
    <source>
        <dbReference type="ARBA" id="ARBA00023163"/>
    </source>
</evidence>
<evidence type="ECO:0000313" key="7">
    <source>
        <dbReference type="EMBL" id="MWV47366.1"/>
    </source>
</evidence>
<dbReference type="PROSITE" id="PS50931">
    <property type="entry name" value="HTH_LYSR"/>
    <property type="match status" value="1"/>
</dbReference>
<name>A0A7X3IPS4_9BACL</name>
<evidence type="ECO:0000259" key="6">
    <source>
        <dbReference type="PROSITE" id="PS50931"/>
    </source>
</evidence>
<evidence type="ECO:0000256" key="3">
    <source>
        <dbReference type="ARBA" id="ARBA00023125"/>
    </source>
</evidence>
<dbReference type="InterPro" id="IPR036390">
    <property type="entry name" value="WH_DNA-bd_sf"/>
</dbReference>
<feature type="domain" description="HTH lysR-type" evidence="6">
    <location>
        <begin position="1"/>
        <end position="57"/>
    </location>
</feature>
<evidence type="ECO:0000256" key="2">
    <source>
        <dbReference type="ARBA" id="ARBA00023015"/>
    </source>
</evidence>
<dbReference type="Proteomes" id="UP000460318">
    <property type="component" value="Unassembled WGS sequence"/>
</dbReference>
<proteinExistence type="inferred from homology"/>
<reference evidence="7 8" key="1">
    <citation type="submission" date="2019-12" db="EMBL/GenBank/DDBJ databases">
        <title>Paenibacillus sp. nov., an endophytic bacterium isolated from the stem of Dendrobium.</title>
        <authorList>
            <person name="Zhao R."/>
        </authorList>
    </citation>
    <scope>NUCLEOTIDE SEQUENCE [LARGE SCALE GENOMIC DNA]</scope>
    <source>
        <strain evidence="7 8">HJL G12</strain>
    </source>
</reference>
<feature type="compositionally biased region" description="Polar residues" evidence="5">
    <location>
        <begin position="292"/>
        <end position="310"/>
    </location>
</feature>
<comment type="caution">
    <text evidence="7">The sequence shown here is derived from an EMBL/GenBank/DDBJ whole genome shotgun (WGS) entry which is preliminary data.</text>
</comment>
<dbReference type="GO" id="GO:0003700">
    <property type="term" value="F:DNA-binding transcription factor activity"/>
    <property type="evidence" value="ECO:0007669"/>
    <property type="project" value="InterPro"/>
</dbReference>